<dbReference type="AlphaFoldDB" id="A0A656HFE5"/>
<name>A0A656HFE5_THINJ</name>
<proteinExistence type="predicted"/>
<evidence type="ECO:0000313" key="4">
    <source>
        <dbReference type="Proteomes" id="UP000005317"/>
    </source>
</evidence>
<reference evidence="4" key="1">
    <citation type="journal article" date="2011" name="Stand. Genomic Sci.">
        <title>Genome sequence of the filamentous, gliding Thiothrix nivea neotype strain (JP2(T)).</title>
        <authorList>
            <person name="Lapidus A."/>
            <person name="Nolan M."/>
            <person name="Lucas S."/>
            <person name="Glavina Del Rio T."/>
            <person name="Tice H."/>
            <person name="Cheng J.F."/>
            <person name="Tapia R."/>
            <person name="Han C."/>
            <person name="Goodwin L."/>
            <person name="Pitluck S."/>
            <person name="Liolios K."/>
            <person name="Pagani I."/>
            <person name="Ivanova N."/>
            <person name="Huntemann M."/>
            <person name="Mavromatis K."/>
            <person name="Mikhailova N."/>
            <person name="Pati A."/>
            <person name="Chen A."/>
            <person name="Palaniappan K."/>
            <person name="Land M."/>
            <person name="Brambilla E.M."/>
            <person name="Rohde M."/>
            <person name="Abt B."/>
            <person name="Verbarg S."/>
            <person name="Goker M."/>
            <person name="Bristow J."/>
            <person name="Eisen J.A."/>
            <person name="Markowitz V."/>
            <person name="Hugenholtz P."/>
            <person name="Kyrpides N.C."/>
            <person name="Klenk H.P."/>
            <person name="Woyke T."/>
        </authorList>
    </citation>
    <scope>NUCLEOTIDE SEQUENCE [LARGE SCALE GENOMIC DNA]</scope>
    <source>
        <strain evidence="4">ATCC 35100 / DSM 5205 / JP2</strain>
    </source>
</reference>
<dbReference type="RefSeq" id="WP_002708062.1">
    <property type="nucleotide sequence ID" value="NZ_JH651384.1"/>
</dbReference>
<keyword evidence="2" id="KW-0472">Membrane</keyword>
<accession>A0A656HFE5</accession>
<feature type="transmembrane region" description="Helical" evidence="2">
    <location>
        <begin position="21"/>
        <end position="45"/>
    </location>
</feature>
<keyword evidence="2" id="KW-0812">Transmembrane</keyword>
<dbReference type="OrthoDB" id="5625016at2"/>
<dbReference type="EMBL" id="JH651384">
    <property type="protein sequence ID" value="EIJ34120.1"/>
    <property type="molecule type" value="Genomic_DNA"/>
</dbReference>
<protein>
    <submittedName>
        <fullName evidence="3">Uncharacterized protein</fullName>
    </submittedName>
</protein>
<evidence type="ECO:0000313" key="3">
    <source>
        <dbReference type="EMBL" id="EIJ34120.1"/>
    </source>
</evidence>
<dbReference type="Proteomes" id="UP000005317">
    <property type="component" value="Unassembled WGS sequence"/>
</dbReference>
<feature type="region of interest" description="Disordered" evidence="1">
    <location>
        <begin position="166"/>
        <end position="200"/>
    </location>
</feature>
<evidence type="ECO:0000256" key="1">
    <source>
        <dbReference type="SAM" id="MobiDB-lite"/>
    </source>
</evidence>
<sequence>MPKLVIKQDLPEPSTQEKLEGVLRLVLPVLLLVVTAAVALSLYLVREPEATQLAAPASSGFEPPPVYQRQEERLKAMVSEFDAQEREGVDGHDKHAALLDKASQILQQLVEMDGIAEGLGIAAKDKQVLLARNQYQQDYWEAKRVFHDLRLARFMQAAPPAIAGTEPVSASKLSPRQPEVTGGVADNVAQPTSTPVGAAEAKPDLPADFCPLFGPGAAACKPGADEKKP</sequence>
<organism evidence="3 4">
    <name type="scientific">Thiothrix nivea (strain ATCC 35100 / DSM 5205 / JP2)</name>
    <dbReference type="NCBI Taxonomy" id="870187"/>
    <lineage>
        <taxon>Bacteria</taxon>
        <taxon>Pseudomonadati</taxon>
        <taxon>Pseudomonadota</taxon>
        <taxon>Gammaproteobacteria</taxon>
        <taxon>Thiotrichales</taxon>
        <taxon>Thiotrichaceae</taxon>
        <taxon>Thiothrix</taxon>
    </lineage>
</organism>
<gene>
    <name evidence="3" type="ORF">Thini_1517</name>
</gene>
<keyword evidence="2" id="KW-1133">Transmembrane helix</keyword>
<evidence type="ECO:0000256" key="2">
    <source>
        <dbReference type="SAM" id="Phobius"/>
    </source>
</evidence>
<keyword evidence="4" id="KW-1185">Reference proteome</keyword>